<proteinExistence type="predicted"/>
<evidence type="ECO:0000313" key="2">
    <source>
        <dbReference type="Proteomes" id="UP000604046"/>
    </source>
</evidence>
<dbReference type="Proteomes" id="UP000604046">
    <property type="component" value="Unassembled WGS sequence"/>
</dbReference>
<accession>A0A812UHG5</accession>
<reference evidence="1" key="1">
    <citation type="submission" date="2021-02" db="EMBL/GenBank/DDBJ databases">
        <authorList>
            <person name="Dougan E. K."/>
            <person name="Rhodes N."/>
            <person name="Thang M."/>
            <person name="Chan C."/>
        </authorList>
    </citation>
    <scope>NUCLEOTIDE SEQUENCE</scope>
</reference>
<sequence>MELARSAQGSNHGVLQFFGAAADGHGCLDLLARELGQAVMPGAQVELSLQLEVPKRGEGDGSDFARHVWVLADANNEPFGPLLVAEVVWLP</sequence>
<gene>
    <name evidence="1" type="ORF">SNAT2548_LOCUS32940</name>
</gene>
<comment type="caution">
    <text evidence="1">The sequence shown here is derived from an EMBL/GenBank/DDBJ whole genome shotgun (WGS) entry which is preliminary data.</text>
</comment>
<dbReference type="AlphaFoldDB" id="A0A812UHG5"/>
<name>A0A812UHG5_9DINO</name>
<evidence type="ECO:0000313" key="1">
    <source>
        <dbReference type="EMBL" id="CAE7577392.1"/>
    </source>
</evidence>
<protein>
    <submittedName>
        <fullName evidence="1">Uncharacterized protein</fullName>
    </submittedName>
</protein>
<dbReference type="OrthoDB" id="429286at2759"/>
<dbReference type="EMBL" id="CAJNDS010002734">
    <property type="protein sequence ID" value="CAE7577392.1"/>
    <property type="molecule type" value="Genomic_DNA"/>
</dbReference>
<organism evidence="1 2">
    <name type="scientific">Symbiodinium natans</name>
    <dbReference type="NCBI Taxonomy" id="878477"/>
    <lineage>
        <taxon>Eukaryota</taxon>
        <taxon>Sar</taxon>
        <taxon>Alveolata</taxon>
        <taxon>Dinophyceae</taxon>
        <taxon>Suessiales</taxon>
        <taxon>Symbiodiniaceae</taxon>
        <taxon>Symbiodinium</taxon>
    </lineage>
</organism>
<keyword evidence="2" id="KW-1185">Reference proteome</keyword>